<dbReference type="PANTHER" id="PTHR39322:SF1">
    <property type="entry name" value="ISOVALERYL-HOMOSERINE LACTONE SYNTHASE"/>
    <property type="match status" value="1"/>
</dbReference>
<dbReference type="EC" id="2.3.1.184" evidence="1"/>
<protein>
    <recommendedName>
        <fullName evidence="1">acyl-homoserine-lactone synthase</fullName>
        <ecNumber evidence="1">2.3.1.184</ecNumber>
    </recommendedName>
</protein>
<keyword evidence="2 7" id="KW-0673">Quorum sensing</keyword>
<dbReference type="GO" id="GO:0009372">
    <property type="term" value="P:quorum sensing"/>
    <property type="evidence" value="ECO:0007669"/>
    <property type="project" value="UniProtKB-UniRule"/>
</dbReference>
<dbReference type="GO" id="GO:0061579">
    <property type="term" value="F:N-acyl homoserine lactone synthase activity"/>
    <property type="evidence" value="ECO:0007669"/>
    <property type="project" value="UniProtKB-EC"/>
</dbReference>
<dbReference type="PROSITE" id="PS00949">
    <property type="entry name" value="AUTOINDUCER_SYNTH_1"/>
    <property type="match status" value="1"/>
</dbReference>
<proteinExistence type="inferred from homology"/>
<evidence type="ECO:0000256" key="3">
    <source>
        <dbReference type="ARBA" id="ARBA00022679"/>
    </source>
</evidence>
<dbReference type="OrthoDB" id="6169313at2"/>
<keyword evidence="5 7" id="KW-0071">Autoinducer synthesis</keyword>
<evidence type="ECO:0000313" key="9">
    <source>
        <dbReference type="Proteomes" id="UP000244898"/>
    </source>
</evidence>
<evidence type="ECO:0000313" key="8">
    <source>
        <dbReference type="EMBL" id="SPJ30972.1"/>
    </source>
</evidence>
<reference evidence="9" key="1">
    <citation type="submission" date="2018-03" db="EMBL/GenBank/DDBJ databases">
        <authorList>
            <person name="Rodrigo-Torres L."/>
            <person name="Arahal R. D."/>
            <person name="Lucena T."/>
        </authorList>
    </citation>
    <scope>NUCLEOTIDE SEQUENCE [LARGE SCALE GENOMIC DNA]</scope>
    <source>
        <strain evidence="9">CECT 7615</strain>
    </source>
</reference>
<comment type="catalytic activity">
    <reaction evidence="6">
        <text>a fatty acyl-[ACP] + S-adenosyl-L-methionine = an N-acyl-L-homoserine lactone + S-methyl-5'-thioadenosine + holo-[ACP] + H(+)</text>
        <dbReference type="Rhea" id="RHEA:10096"/>
        <dbReference type="Rhea" id="RHEA-COMP:9685"/>
        <dbReference type="Rhea" id="RHEA-COMP:14125"/>
        <dbReference type="ChEBI" id="CHEBI:15378"/>
        <dbReference type="ChEBI" id="CHEBI:17509"/>
        <dbReference type="ChEBI" id="CHEBI:55474"/>
        <dbReference type="ChEBI" id="CHEBI:59789"/>
        <dbReference type="ChEBI" id="CHEBI:64479"/>
        <dbReference type="ChEBI" id="CHEBI:138651"/>
        <dbReference type="EC" id="2.3.1.184"/>
    </reaction>
</comment>
<comment type="similarity">
    <text evidence="7">Belongs to the autoinducer synthase family.</text>
</comment>
<dbReference type="InterPro" id="IPR001690">
    <property type="entry name" value="Autoind_synthase"/>
</dbReference>
<evidence type="ECO:0000256" key="2">
    <source>
        <dbReference type="ARBA" id="ARBA00022654"/>
    </source>
</evidence>
<evidence type="ECO:0000256" key="6">
    <source>
        <dbReference type="ARBA" id="ARBA00048576"/>
    </source>
</evidence>
<keyword evidence="9" id="KW-1185">Reference proteome</keyword>
<evidence type="ECO:0000256" key="5">
    <source>
        <dbReference type="ARBA" id="ARBA00022929"/>
    </source>
</evidence>
<dbReference type="AlphaFoldDB" id="A0A2R8CEU5"/>
<name>A0A2R8CEU5_9RHOB</name>
<dbReference type="InterPro" id="IPR016181">
    <property type="entry name" value="Acyl_CoA_acyltransferase"/>
</dbReference>
<evidence type="ECO:0000256" key="7">
    <source>
        <dbReference type="PROSITE-ProRule" id="PRU00533"/>
    </source>
</evidence>
<keyword evidence="3 8" id="KW-0808">Transferase</keyword>
<keyword evidence="8" id="KW-0012">Acyltransferase</keyword>
<accession>A0A2R8CEU5</accession>
<dbReference type="RefSeq" id="WP_108791965.1">
    <property type="nucleotide sequence ID" value="NZ_ONZG01000015.1"/>
</dbReference>
<keyword evidence="4" id="KW-0949">S-adenosyl-L-methionine</keyword>
<gene>
    <name evidence="8" type="primary">anoI_3</name>
    <name evidence="8" type="ORF">TRM7615_04509</name>
</gene>
<dbReference type="EMBL" id="ONZG01000015">
    <property type="protein sequence ID" value="SPJ30972.1"/>
    <property type="molecule type" value="Genomic_DNA"/>
</dbReference>
<dbReference type="InterPro" id="IPR018311">
    <property type="entry name" value="Autoind_synth_CS"/>
</dbReference>
<dbReference type="Gene3D" id="3.40.630.30">
    <property type="match status" value="1"/>
</dbReference>
<dbReference type="Proteomes" id="UP000244898">
    <property type="component" value="Unassembled WGS sequence"/>
</dbReference>
<dbReference type="Pfam" id="PF00765">
    <property type="entry name" value="Autoind_synth"/>
    <property type="match status" value="1"/>
</dbReference>
<evidence type="ECO:0000256" key="4">
    <source>
        <dbReference type="ARBA" id="ARBA00022691"/>
    </source>
</evidence>
<dbReference type="PANTHER" id="PTHR39322">
    <property type="entry name" value="ACYL-HOMOSERINE-LACTONE SYNTHASE"/>
    <property type="match status" value="1"/>
</dbReference>
<dbReference type="GO" id="GO:0007165">
    <property type="term" value="P:signal transduction"/>
    <property type="evidence" value="ECO:0007669"/>
    <property type="project" value="TreeGrafter"/>
</dbReference>
<organism evidence="8 9">
    <name type="scientific">Falsiruegeria mediterranea M17</name>
    <dbReference type="NCBI Taxonomy" id="1200281"/>
    <lineage>
        <taxon>Bacteria</taxon>
        <taxon>Pseudomonadati</taxon>
        <taxon>Pseudomonadota</taxon>
        <taxon>Alphaproteobacteria</taxon>
        <taxon>Rhodobacterales</taxon>
        <taxon>Roseobacteraceae</taxon>
        <taxon>Falsiruegeria</taxon>
    </lineage>
</organism>
<dbReference type="PROSITE" id="PS51187">
    <property type="entry name" value="AUTOINDUCER_SYNTH_2"/>
    <property type="match status" value="1"/>
</dbReference>
<sequence>MELHTFTFIEQSFHGDCFPGYLRLRKRHFVDQLGWELSHDGCHEMDQYDHPLSIYSIVMEEGRVVGGARALPCNADWCGWSYMLGDAARGKIDAIPPDLMSNYPTSGRTWECTRLVLDDTRLNADERQTALKLVVHGLCRVARASGCEEMLSLSPTVFGRLLKRFGYDCQAYGRRYVGVEDGRLYGPFRMTCDPSVNLGLVERSNGDEVSSRRLLTRLVGQAA</sequence>
<dbReference type="SUPFAM" id="SSF55729">
    <property type="entry name" value="Acyl-CoA N-acyltransferases (Nat)"/>
    <property type="match status" value="1"/>
</dbReference>
<evidence type="ECO:0000256" key="1">
    <source>
        <dbReference type="ARBA" id="ARBA00012340"/>
    </source>
</evidence>